<dbReference type="GO" id="GO:0005886">
    <property type="term" value="C:plasma membrane"/>
    <property type="evidence" value="ECO:0007669"/>
    <property type="project" value="TreeGrafter"/>
</dbReference>
<proteinExistence type="predicted"/>
<keyword evidence="4" id="KW-0812">Transmembrane</keyword>
<dbReference type="Proteomes" id="UP000787472">
    <property type="component" value="Unassembled WGS sequence"/>
</dbReference>
<feature type="transmembrane region" description="Helical" evidence="4">
    <location>
        <begin position="20"/>
        <end position="39"/>
    </location>
</feature>
<dbReference type="PANTHER" id="PTHR45138:SF9">
    <property type="entry name" value="DIGUANYLATE CYCLASE DGCM-RELATED"/>
    <property type="match status" value="1"/>
</dbReference>
<sequence length="370" mass="41065">MQNYLNSQQLLSRPYRQAVLKALLIITIISGLLFTVLNLGRQNYSLAFAELLMSIYSMAILWLLSTTDFVKHIEIWALVYLVPFFSVMMLALASPGATASVFVWVFLIPILSHFTLGKRLGLMISVCYIAMAGVIFFNKYQADLELLGPVPVANFSILTLVILAFSSAYEITREQTELRLLKMAHSDPLTGLANRAHLHSVFEHEQRRSERAQSPLCIALLDLDHFKRVNDTYGHEVGDMALVHVAEVLKAGLRKSDLVARLGGEEFCLLLMETQGQQGLAVADKIRRRLEQTPVMFEGAPLVIDGTVITLTISGGVAEHGVDGTALKDLIRVADQRLYESKNNGRNQIRLHSDAASALEVDDKSPGLLF</sequence>
<dbReference type="GO" id="GO:0043709">
    <property type="term" value="P:cell adhesion involved in single-species biofilm formation"/>
    <property type="evidence" value="ECO:0007669"/>
    <property type="project" value="TreeGrafter"/>
</dbReference>
<feature type="domain" description="GGDEF" evidence="5">
    <location>
        <begin position="214"/>
        <end position="354"/>
    </location>
</feature>
<keyword evidence="4" id="KW-0472">Membrane</keyword>
<comment type="catalytic activity">
    <reaction evidence="3">
        <text>2 GTP = 3',3'-c-di-GMP + 2 diphosphate</text>
        <dbReference type="Rhea" id="RHEA:24898"/>
        <dbReference type="ChEBI" id="CHEBI:33019"/>
        <dbReference type="ChEBI" id="CHEBI:37565"/>
        <dbReference type="ChEBI" id="CHEBI:58805"/>
        <dbReference type="EC" id="2.7.7.65"/>
    </reaction>
</comment>
<dbReference type="AlphaFoldDB" id="A0A9E5JX82"/>
<gene>
    <name evidence="6" type="ORF">G8770_15545</name>
</gene>
<keyword evidence="7" id="KW-1185">Reference proteome</keyword>
<dbReference type="PROSITE" id="PS50887">
    <property type="entry name" value="GGDEF"/>
    <property type="match status" value="1"/>
</dbReference>
<dbReference type="InterPro" id="IPR043128">
    <property type="entry name" value="Rev_trsase/Diguanyl_cyclase"/>
</dbReference>
<dbReference type="InterPro" id="IPR050469">
    <property type="entry name" value="Diguanylate_Cyclase"/>
</dbReference>
<dbReference type="RefSeq" id="WP_167188782.1">
    <property type="nucleotide sequence ID" value="NZ_JAAONZ010000013.1"/>
</dbReference>
<organism evidence="6 7">
    <name type="scientific">Pseudomaricurvus hydrocarbonicus</name>
    <dbReference type="NCBI Taxonomy" id="1470433"/>
    <lineage>
        <taxon>Bacteria</taxon>
        <taxon>Pseudomonadati</taxon>
        <taxon>Pseudomonadota</taxon>
        <taxon>Gammaproteobacteria</taxon>
        <taxon>Cellvibrionales</taxon>
        <taxon>Cellvibrionaceae</taxon>
        <taxon>Pseudomaricurvus</taxon>
    </lineage>
</organism>
<protein>
    <recommendedName>
        <fullName evidence="2">diguanylate cyclase</fullName>
        <ecNumber evidence="2">2.7.7.65</ecNumber>
    </recommendedName>
</protein>
<name>A0A9E5JX82_9GAMM</name>
<evidence type="ECO:0000313" key="7">
    <source>
        <dbReference type="Proteomes" id="UP000787472"/>
    </source>
</evidence>
<evidence type="ECO:0000259" key="5">
    <source>
        <dbReference type="PROSITE" id="PS50887"/>
    </source>
</evidence>
<evidence type="ECO:0000256" key="1">
    <source>
        <dbReference type="ARBA" id="ARBA00001946"/>
    </source>
</evidence>
<dbReference type="GO" id="GO:0052621">
    <property type="term" value="F:diguanylate cyclase activity"/>
    <property type="evidence" value="ECO:0007669"/>
    <property type="project" value="UniProtKB-EC"/>
</dbReference>
<dbReference type="Pfam" id="PF00990">
    <property type="entry name" value="GGDEF"/>
    <property type="match status" value="1"/>
</dbReference>
<dbReference type="SUPFAM" id="SSF55073">
    <property type="entry name" value="Nucleotide cyclase"/>
    <property type="match status" value="1"/>
</dbReference>
<feature type="transmembrane region" description="Helical" evidence="4">
    <location>
        <begin position="152"/>
        <end position="172"/>
    </location>
</feature>
<dbReference type="EMBL" id="JAAONZ010000013">
    <property type="protein sequence ID" value="NHO66964.1"/>
    <property type="molecule type" value="Genomic_DNA"/>
</dbReference>
<keyword evidence="4" id="KW-1133">Transmembrane helix</keyword>
<evidence type="ECO:0000256" key="4">
    <source>
        <dbReference type="SAM" id="Phobius"/>
    </source>
</evidence>
<evidence type="ECO:0000256" key="2">
    <source>
        <dbReference type="ARBA" id="ARBA00012528"/>
    </source>
</evidence>
<dbReference type="FunFam" id="3.30.70.270:FF:000001">
    <property type="entry name" value="Diguanylate cyclase domain protein"/>
    <property type="match status" value="1"/>
</dbReference>
<feature type="transmembrane region" description="Helical" evidence="4">
    <location>
        <begin position="120"/>
        <end position="140"/>
    </location>
</feature>
<evidence type="ECO:0000256" key="3">
    <source>
        <dbReference type="ARBA" id="ARBA00034247"/>
    </source>
</evidence>
<dbReference type="GO" id="GO:1902201">
    <property type="term" value="P:negative regulation of bacterial-type flagellum-dependent cell motility"/>
    <property type="evidence" value="ECO:0007669"/>
    <property type="project" value="TreeGrafter"/>
</dbReference>
<dbReference type="InterPro" id="IPR000160">
    <property type="entry name" value="GGDEF_dom"/>
</dbReference>
<comment type="cofactor">
    <cofactor evidence="1">
        <name>Mg(2+)</name>
        <dbReference type="ChEBI" id="CHEBI:18420"/>
    </cofactor>
</comment>
<feature type="transmembrane region" description="Helical" evidence="4">
    <location>
        <begin position="46"/>
        <end position="65"/>
    </location>
</feature>
<dbReference type="SMART" id="SM00267">
    <property type="entry name" value="GGDEF"/>
    <property type="match status" value="1"/>
</dbReference>
<dbReference type="Pfam" id="PF20966">
    <property type="entry name" value="MASE6"/>
    <property type="match status" value="1"/>
</dbReference>
<dbReference type="NCBIfam" id="TIGR00254">
    <property type="entry name" value="GGDEF"/>
    <property type="match status" value="1"/>
</dbReference>
<dbReference type="PANTHER" id="PTHR45138">
    <property type="entry name" value="REGULATORY COMPONENTS OF SENSORY TRANSDUCTION SYSTEM"/>
    <property type="match status" value="1"/>
</dbReference>
<comment type="caution">
    <text evidence="6">The sequence shown here is derived from an EMBL/GenBank/DDBJ whole genome shotgun (WGS) entry which is preliminary data.</text>
</comment>
<dbReference type="Gene3D" id="3.30.70.270">
    <property type="match status" value="1"/>
</dbReference>
<dbReference type="InterPro" id="IPR048435">
    <property type="entry name" value="MASE6"/>
</dbReference>
<evidence type="ECO:0000313" key="6">
    <source>
        <dbReference type="EMBL" id="NHO66964.1"/>
    </source>
</evidence>
<dbReference type="CDD" id="cd01949">
    <property type="entry name" value="GGDEF"/>
    <property type="match status" value="1"/>
</dbReference>
<dbReference type="InterPro" id="IPR029787">
    <property type="entry name" value="Nucleotide_cyclase"/>
</dbReference>
<dbReference type="EC" id="2.7.7.65" evidence="2"/>
<accession>A0A9E5JX82</accession>
<reference evidence="6" key="1">
    <citation type="submission" date="2020-03" db="EMBL/GenBank/DDBJ databases">
        <authorList>
            <person name="Guo F."/>
        </authorList>
    </citation>
    <scope>NUCLEOTIDE SEQUENCE</scope>
    <source>
        <strain evidence="6">JCM 30134</strain>
    </source>
</reference>
<feature type="transmembrane region" description="Helical" evidence="4">
    <location>
        <begin position="77"/>
        <end position="108"/>
    </location>
</feature>